<feature type="transmembrane region" description="Helical" evidence="2">
    <location>
        <begin position="12"/>
        <end position="33"/>
    </location>
</feature>
<sequence>FTFKKRSYLNSSHLLFLLFLSSSSDLYFLFYFFTMATSITLPSSMHMTTPHRIFISPLPPPKLPRTTSLPTPEHPPRSTSLSSSSVVPPSPCQPHPTYRVCPYQVVSMKQQQHDNAIKKSPAVKCYKLPLINDAVHADRPTSKKQKTCPPSIPSRPDPLCLDPRSSLSTCTRSSDEMIYSPSSTLLSPTSPSTHCHSLAKFSLQPPPWSPVSIASSASSSSSSLSSASDFKSYPMSPRHPPVLSSSCQCRLALNHPVSRSYLKSLANPAQFDHILKFGYQRCPCHDPQIRPCRHHHPDHQPHWTLRLTLTPFMDIHC</sequence>
<comment type="caution">
    <text evidence="3">The sequence shown here is derived from an EMBL/GenBank/DDBJ whole genome shotgun (WGS) entry which is preliminary data.</text>
</comment>
<keyword evidence="2" id="KW-1133">Transmembrane helix</keyword>
<accession>A0A1X2GTW0</accession>
<keyword evidence="2" id="KW-0472">Membrane</keyword>
<evidence type="ECO:0000313" key="4">
    <source>
        <dbReference type="Proteomes" id="UP000242146"/>
    </source>
</evidence>
<keyword evidence="2" id="KW-0812">Transmembrane</keyword>
<evidence type="ECO:0000256" key="2">
    <source>
        <dbReference type="SAM" id="Phobius"/>
    </source>
</evidence>
<dbReference type="AlphaFoldDB" id="A0A1X2GTW0"/>
<evidence type="ECO:0000313" key="3">
    <source>
        <dbReference type="EMBL" id="ORX61461.1"/>
    </source>
</evidence>
<feature type="region of interest" description="Disordered" evidence="1">
    <location>
        <begin position="57"/>
        <end position="88"/>
    </location>
</feature>
<name>A0A1X2GTW0_9FUNG</name>
<gene>
    <name evidence="3" type="ORF">DM01DRAFT_1395221</name>
</gene>
<feature type="region of interest" description="Disordered" evidence="1">
    <location>
        <begin position="136"/>
        <end position="166"/>
    </location>
</feature>
<feature type="compositionally biased region" description="Low complexity" evidence="1">
    <location>
        <begin position="77"/>
        <end position="87"/>
    </location>
</feature>
<protein>
    <submittedName>
        <fullName evidence="3">Uncharacterized protein</fullName>
    </submittedName>
</protein>
<feature type="non-terminal residue" evidence="3">
    <location>
        <position position="1"/>
    </location>
</feature>
<keyword evidence="4" id="KW-1185">Reference proteome</keyword>
<organism evidence="3 4">
    <name type="scientific">Hesseltinella vesiculosa</name>
    <dbReference type="NCBI Taxonomy" id="101127"/>
    <lineage>
        <taxon>Eukaryota</taxon>
        <taxon>Fungi</taxon>
        <taxon>Fungi incertae sedis</taxon>
        <taxon>Mucoromycota</taxon>
        <taxon>Mucoromycotina</taxon>
        <taxon>Mucoromycetes</taxon>
        <taxon>Mucorales</taxon>
        <taxon>Cunninghamellaceae</taxon>
        <taxon>Hesseltinella</taxon>
    </lineage>
</organism>
<dbReference type="OrthoDB" id="10660493at2759"/>
<dbReference type="EMBL" id="MCGT01000003">
    <property type="protein sequence ID" value="ORX61461.1"/>
    <property type="molecule type" value="Genomic_DNA"/>
</dbReference>
<reference evidence="3 4" key="1">
    <citation type="submission" date="2016-07" db="EMBL/GenBank/DDBJ databases">
        <title>Pervasive Adenine N6-methylation of Active Genes in Fungi.</title>
        <authorList>
            <consortium name="DOE Joint Genome Institute"/>
            <person name="Mondo S.J."/>
            <person name="Dannebaum R.O."/>
            <person name="Kuo R.C."/>
            <person name="Labutti K."/>
            <person name="Haridas S."/>
            <person name="Kuo A."/>
            <person name="Salamov A."/>
            <person name="Ahrendt S.R."/>
            <person name="Lipzen A."/>
            <person name="Sullivan W."/>
            <person name="Andreopoulos W.B."/>
            <person name="Clum A."/>
            <person name="Lindquist E."/>
            <person name="Daum C."/>
            <person name="Ramamoorthy G.K."/>
            <person name="Gryganskyi A."/>
            <person name="Culley D."/>
            <person name="Magnuson J.K."/>
            <person name="James T.Y."/>
            <person name="O'Malley M.A."/>
            <person name="Stajich J.E."/>
            <person name="Spatafora J.W."/>
            <person name="Visel A."/>
            <person name="Grigoriev I.V."/>
        </authorList>
    </citation>
    <scope>NUCLEOTIDE SEQUENCE [LARGE SCALE GENOMIC DNA]</scope>
    <source>
        <strain evidence="3 4">NRRL 3301</strain>
    </source>
</reference>
<dbReference type="Proteomes" id="UP000242146">
    <property type="component" value="Unassembled WGS sequence"/>
</dbReference>
<proteinExistence type="predicted"/>
<evidence type="ECO:0000256" key="1">
    <source>
        <dbReference type="SAM" id="MobiDB-lite"/>
    </source>
</evidence>